<evidence type="ECO:0000256" key="2">
    <source>
        <dbReference type="ARBA" id="ARBA00006434"/>
    </source>
</evidence>
<feature type="transmembrane region" description="Helical" evidence="14">
    <location>
        <begin position="158"/>
        <end position="177"/>
    </location>
</feature>
<evidence type="ECO:0000256" key="14">
    <source>
        <dbReference type="SAM" id="Phobius"/>
    </source>
</evidence>
<sequence>MAPPPLLFSAADYSVFALLLAASLAVGVYCALSGGRQRTTGEFLMADRSMGCVPVSLSLLASFQSAVAVVGVPAEVFLNGTQYWFIGCAYVLGLLGPAHLFVPLLYRLKLRSAQEYLQLRFSKTVRVCGTVVFILQTVVYMGVCVYTPAFALNTVSGINLWTIVLSTGLVCTVYTALGGLKAVIWTDEACRRCGGEPGKEVASLDWSWTQTPHCDTPSGLWL</sequence>
<dbReference type="GO" id="GO:0015293">
    <property type="term" value="F:symporter activity"/>
    <property type="evidence" value="ECO:0007669"/>
    <property type="project" value="TreeGrafter"/>
</dbReference>
<reference evidence="15 16" key="1">
    <citation type="submission" date="2024-04" db="EMBL/GenBank/DDBJ databases">
        <authorList>
            <person name="Waldvogel A.-M."/>
            <person name="Schoenle A."/>
        </authorList>
    </citation>
    <scope>NUCLEOTIDE SEQUENCE [LARGE SCALE GENOMIC DNA]</scope>
</reference>
<proteinExistence type="inferred from homology"/>
<evidence type="ECO:0000313" key="15">
    <source>
        <dbReference type="EMBL" id="CAL1576179.1"/>
    </source>
</evidence>
<feature type="transmembrane region" description="Helical" evidence="14">
    <location>
        <begin position="127"/>
        <end position="152"/>
    </location>
</feature>
<evidence type="ECO:0000256" key="3">
    <source>
        <dbReference type="ARBA" id="ARBA00022448"/>
    </source>
</evidence>
<evidence type="ECO:0008006" key="17">
    <source>
        <dbReference type="Google" id="ProtNLM"/>
    </source>
</evidence>
<keyword evidence="5 14" id="KW-0812">Transmembrane</keyword>
<evidence type="ECO:0000256" key="10">
    <source>
        <dbReference type="ARBA" id="ARBA00023180"/>
    </source>
</evidence>
<organism evidence="15 16">
    <name type="scientific">Knipowitschia caucasica</name>
    <name type="common">Caucasian dwarf goby</name>
    <name type="synonym">Pomatoschistus caucasicus</name>
    <dbReference type="NCBI Taxonomy" id="637954"/>
    <lineage>
        <taxon>Eukaryota</taxon>
        <taxon>Metazoa</taxon>
        <taxon>Chordata</taxon>
        <taxon>Craniata</taxon>
        <taxon>Vertebrata</taxon>
        <taxon>Euteleostomi</taxon>
        <taxon>Actinopterygii</taxon>
        <taxon>Neopterygii</taxon>
        <taxon>Teleostei</taxon>
        <taxon>Neoteleostei</taxon>
        <taxon>Acanthomorphata</taxon>
        <taxon>Gobiaria</taxon>
        <taxon>Gobiiformes</taxon>
        <taxon>Gobioidei</taxon>
        <taxon>Gobiidae</taxon>
        <taxon>Gobiinae</taxon>
        <taxon>Knipowitschia</taxon>
    </lineage>
</organism>
<evidence type="ECO:0000256" key="5">
    <source>
        <dbReference type="ARBA" id="ARBA00022692"/>
    </source>
</evidence>
<keyword evidence="8" id="KW-0406">Ion transport</keyword>
<comment type="subcellular location">
    <subcellularLocation>
        <location evidence="1">Cell membrane</location>
        <topology evidence="1">Multi-pass membrane protein</topology>
    </subcellularLocation>
</comment>
<dbReference type="PROSITE" id="PS50283">
    <property type="entry name" value="NA_SOLUT_SYMP_3"/>
    <property type="match status" value="1"/>
</dbReference>
<keyword evidence="16" id="KW-1185">Reference proteome</keyword>
<evidence type="ECO:0000256" key="1">
    <source>
        <dbReference type="ARBA" id="ARBA00004651"/>
    </source>
</evidence>
<dbReference type="InterPro" id="IPR001734">
    <property type="entry name" value="Na/solute_symporter"/>
</dbReference>
<evidence type="ECO:0000256" key="13">
    <source>
        <dbReference type="RuleBase" id="RU362091"/>
    </source>
</evidence>
<evidence type="ECO:0000313" key="16">
    <source>
        <dbReference type="Proteomes" id="UP001497482"/>
    </source>
</evidence>
<keyword evidence="3" id="KW-0813">Transport</keyword>
<dbReference type="PANTHER" id="PTHR42985">
    <property type="entry name" value="SODIUM-COUPLED MONOCARBOXYLATE TRANSPORTER"/>
    <property type="match status" value="1"/>
</dbReference>
<feature type="transmembrane region" description="Helical" evidence="14">
    <location>
        <begin position="13"/>
        <end position="32"/>
    </location>
</feature>
<name>A0AAV2JF36_KNICA</name>
<evidence type="ECO:0000256" key="7">
    <source>
        <dbReference type="ARBA" id="ARBA00023053"/>
    </source>
</evidence>
<dbReference type="Gene3D" id="1.20.1730.10">
    <property type="entry name" value="Sodium/glucose cotransporter"/>
    <property type="match status" value="1"/>
</dbReference>
<accession>A0AAV2JF36</accession>
<evidence type="ECO:0000256" key="4">
    <source>
        <dbReference type="ARBA" id="ARBA00022475"/>
    </source>
</evidence>
<dbReference type="PROSITE" id="PS00456">
    <property type="entry name" value="NA_SOLUT_SYMP_1"/>
    <property type="match status" value="1"/>
</dbReference>
<dbReference type="GO" id="GO:0015075">
    <property type="term" value="F:monoatomic ion transmembrane transporter activity"/>
    <property type="evidence" value="ECO:0007669"/>
    <property type="project" value="UniProtKB-ARBA"/>
</dbReference>
<keyword evidence="11" id="KW-0739">Sodium transport</keyword>
<keyword evidence="7" id="KW-0915">Sodium</keyword>
<keyword evidence="4" id="KW-1003">Cell membrane</keyword>
<keyword evidence="9 14" id="KW-0472">Membrane</keyword>
<dbReference type="Pfam" id="PF00474">
    <property type="entry name" value="SSF"/>
    <property type="match status" value="1"/>
</dbReference>
<gene>
    <name evidence="15" type="ORF">KC01_LOCUS7629</name>
</gene>
<keyword evidence="6 14" id="KW-1133">Transmembrane helix</keyword>
<dbReference type="GO" id="GO:0006814">
    <property type="term" value="P:sodium ion transport"/>
    <property type="evidence" value="ECO:0007669"/>
    <property type="project" value="UniProtKB-KW"/>
</dbReference>
<dbReference type="PANTHER" id="PTHR42985:SF2">
    <property type="entry name" value="SODIUM-DEPENDENT MULTIVITAMIN TRANSPORTER"/>
    <property type="match status" value="1"/>
</dbReference>
<dbReference type="InterPro" id="IPR051163">
    <property type="entry name" value="Sodium:Solute_Symporter_SSF"/>
</dbReference>
<dbReference type="EMBL" id="OZ035834">
    <property type="protein sequence ID" value="CAL1576179.1"/>
    <property type="molecule type" value="Genomic_DNA"/>
</dbReference>
<evidence type="ECO:0000256" key="6">
    <source>
        <dbReference type="ARBA" id="ARBA00022989"/>
    </source>
</evidence>
<protein>
    <recommendedName>
        <fullName evidence="17">Sodium-dependent multivitamin transporter</fullName>
    </recommendedName>
</protein>
<feature type="transmembrane region" description="Helical" evidence="14">
    <location>
        <begin position="52"/>
        <end position="72"/>
    </location>
</feature>
<dbReference type="InterPro" id="IPR018212">
    <property type="entry name" value="Na/solute_symporter_CS"/>
</dbReference>
<dbReference type="Proteomes" id="UP001497482">
    <property type="component" value="Chromosome 12"/>
</dbReference>
<feature type="transmembrane region" description="Helical" evidence="14">
    <location>
        <begin position="84"/>
        <end position="106"/>
    </location>
</feature>
<evidence type="ECO:0000256" key="8">
    <source>
        <dbReference type="ARBA" id="ARBA00023065"/>
    </source>
</evidence>
<dbReference type="InterPro" id="IPR038377">
    <property type="entry name" value="Na/Glc_symporter_sf"/>
</dbReference>
<evidence type="ECO:0000256" key="11">
    <source>
        <dbReference type="ARBA" id="ARBA00023201"/>
    </source>
</evidence>
<dbReference type="GO" id="GO:0098660">
    <property type="term" value="P:inorganic ion transmembrane transport"/>
    <property type="evidence" value="ECO:0007669"/>
    <property type="project" value="UniProtKB-ARBA"/>
</dbReference>
<comment type="catalytic activity">
    <reaction evidence="12">
        <text>iodide(out) + 2 Na(+)(out) = iodide(in) + 2 Na(+)(in)</text>
        <dbReference type="Rhea" id="RHEA:71207"/>
        <dbReference type="ChEBI" id="CHEBI:16382"/>
        <dbReference type="ChEBI" id="CHEBI:29101"/>
    </reaction>
</comment>
<comment type="similarity">
    <text evidence="2 13">Belongs to the sodium:solute symporter (SSF) (TC 2.A.21) family.</text>
</comment>
<dbReference type="AlphaFoldDB" id="A0AAV2JF36"/>
<evidence type="ECO:0000256" key="9">
    <source>
        <dbReference type="ARBA" id="ARBA00023136"/>
    </source>
</evidence>
<evidence type="ECO:0000256" key="12">
    <source>
        <dbReference type="ARBA" id="ARBA00036099"/>
    </source>
</evidence>
<keyword evidence="10" id="KW-0325">Glycoprotein</keyword>
<dbReference type="GO" id="GO:0005886">
    <property type="term" value="C:plasma membrane"/>
    <property type="evidence" value="ECO:0007669"/>
    <property type="project" value="UniProtKB-SubCell"/>
</dbReference>